<feature type="transmembrane region" description="Helical" evidence="2">
    <location>
        <begin position="46"/>
        <end position="69"/>
    </location>
</feature>
<organism evidence="3 4">
    <name type="scientific">Elysia crispata</name>
    <name type="common">lettuce slug</name>
    <dbReference type="NCBI Taxonomy" id="231223"/>
    <lineage>
        <taxon>Eukaryota</taxon>
        <taxon>Metazoa</taxon>
        <taxon>Spiralia</taxon>
        <taxon>Lophotrochozoa</taxon>
        <taxon>Mollusca</taxon>
        <taxon>Gastropoda</taxon>
        <taxon>Heterobranchia</taxon>
        <taxon>Euthyneura</taxon>
        <taxon>Panpulmonata</taxon>
        <taxon>Sacoglossa</taxon>
        <taxon>Placobranchoidea</taxon>
        <taxon>Plakobranchidae</taxon>
        <taxon>Elysia</taxon>
    </lineage>
</organism>
<comment type="caution">
    <text evidence="3">The sequence shown here is derived from an EMBL/GenBank/DDBJ whole genome shotgun (WGS) entry which is preliminary data.</text>
</comment>
<sequence>MRKSSTSPDPDYSNEHPPNQEQPPKRQQEAWVAMNSNKPSMALSRVALACALIAFVQNTVGFSCPYWVITEVEIPGLGTNKINIGLFKGCSTFGGCEGGSDGVKTWRLAAAGLQILAFIFTVLTLVGLGLFLVLSSRAWAKWLRILSTVSTALAGCLIVSVVALFAINIDNVLEELPGHEFDLSWAFAVCANASAFCIFAAILLVFDIVF</sequence>
<reference evidence="3" key="1">
    <citation type="journal article" date="2023" name="G3 (Bethesda)">
        <title>A reference genome for the long-term kleptoplast-retaining sea slug Elysia crispata morphotype clarki.</title>
        <authorList>
            <person name="Eastman K.E."/>
            <person name="Pendleton A.L."/>
            <person name="Shaikh M.A."/>
            <person name="Suttiyut T."/>
            <person name="Ogas R."/>
            <person name="Tomko P."/>
            <person name="Gavelis G."/>
            <person name="Widhalm J.R."/>
            <person name="Wisecaver J.H."/>
        </authorList>
    </citation>
    <scope>NUCLEOTIDE SEQUENCE</scope>
    <source>
        <strain evidence="3">ECLA1</strain>
    </source>
</reference>
<protein>
    <submittedName>
        <fullName evidence="3">Uncharacterized protein</fullName>
    </submittedName>
</protein>
<dbReference type="Proteomes" id="UP001283361">
    <property type="component" value="Unassembled WGS sequence"/>
</dbReference>
<evidence type="ECO:0000313" key="3">
    <source>
        <dbReference type="EMBL" id="KAK3702563.1"/>
    </source>
</evidence>
<evidence type="ECO:0000256" key="2">
    <source>
        <dbReference type="SAM" id="Phobius"/>
    </source>
</evidence>
<keyword evidence="2" id="KW-1133">Transmembrane helix</keyword>
<feature type="transmembrane region" description="Helical" evidence="2">
    <location>
        <begin position="145"/>
        <end position="165"/>
    </location>
</feature>
<dbReference type="EMBL" id="JAWDGP010007852">
    <property type="protein sequence ID" value="KAK3702563.1"/>
    <property type="molecule type" value="Genomic_DNA"/>
</dbReference>
<evidence type="ECO:0000313" key="4">
    <source>
        <dbReference type="Proteomes" id="UP001283361"/>
    </source>
</evidence>
<proteinExistence type="predicted"/>
<keyword evidence="4" id="KW-1185">Reference proteome</keyword>
<feature type="transmembrane region" description="Helical" evidence="2">
    <location>
        <begin position="185"/>
        <end position="206"/>
    </location>
</feature>
<gene>
    <name evidence="3" type="ORF">RRG08_042556</name>
</gene>
<keyword evidence="2" id="KW-0812">Transmembrane</keyword>
<name>A0AAE1CJY3_9GAST</name>
<keyword evidence="2" id="KW-0472">Membrane</keyword>
<evidence type="ECO:0000256" key="1">
    <source>
        <dbReference type="SAM" id="MobiDB-lite"/>
    </source>
</evidence>
<dbReference type="AlphaFoldDB" id="A0AAE1CJY3"/>
<accession>A0AAE1CJY3</accession>
<feature type="region of interest" description="Disordered" evidence="1">
    <location>
        <begin position="1"/>
        <end position="28"/>
    </location>
</feature>
<dbReference type="Gene3D" id="1.20.140.150">
    <property type="match status" value="1"/>
</dbReference>
<feature type="transmembrane region" description="Helical" evidence="2">
    <location>
        <begin position="108"/>
        <end position="133"/>
    </location>
</feature>